<keyword evidence="2" id="KW-1185">Reference proteome</keyword>
<keyword evidence="1" id="KW-0614">Plasmid</keyword>
<evidence type="ECO:0000313" key="1">
    <source>
        <dbReference type="EMBL" id="UXY25091.1"/>
    </source>
</evidence>
<name>A0ABY6EH31_9ACTN</name>
<dbReference type="EMBL" id="CP106794">
    <property type="protein sequence ID" value="UXY25091.1"/>
    <property type="molecule type" value="Genomic_DNA"/>
</dbReference>
<organism evidence="1 2">
    <name type="scientific">Streptomyces cynarae</name>
    <dbReference type="NCBI Taxonomy" id="2981134"/>
    <lineage>
        <taxon>Bacteria</taxon>
        <taxon>Bacillati</taxon>
        <taxon>Actinomycetota</taxon>
        <taxon>Actinomycetes</taxon>
        <taxon>Kitasatosporales</taxon>
        <taxon>Streptomycetaceae</taxon>
        <taxon>Streptomyces</taxon>
    </lineage>
</organism>
<dbReference type="Proteomes" id="UP001061298">
    <property type="component" value="Plasmid punmamed2"/>
</dbReference>
<gene>
    <name evidence="1" type="ORF">N8I84_42530</name>
</gene>
<reference evidence="1" key="1">
    <citation type="submission" date="2022-10" db="EMBL/GenBank/DDBJ databases">
        <authorList>
            <person name="Mo P."/>
        </authorList>
    </citation>
    <scope>NUCLEOTIDE SEQUENCE</scope>
    <source>
        <strain evidence="1">HUAS 13-4</strain>
        <plasmid evidence="1">punmamed2</plasmid>
    </source>
</reference>
<accession>A0ABY6EH31</accession>
<protein>
    <submittedName>
        <fullName evidence="1">Uncharacterized protein</fullName>
    </submittedName>
</protein>
<geneLocation type="plasmid" evidence="1 2">
    <name>punmamed2</name>
</geneLocation>
<evidence type="ECO:0000313" key="2">
    <source>
        <dbReference type="Proteomes" id="UP001061298"/>
    </source>
</evidence>
<proteinExistence type="predicted"/>
<dbReference type="RefSeq" id="WP_263235455.1">
    <property type="nucleotide sequence ID" value="NZ_CP106794.1"/>
</dbReference>
<sequence length="167" mass="18088">MSVPVQRTIGADLQKLVDQIPAWAQARGLTPLAALPEGEGRRVLLTGDEVSAADFIDLAHTCGARVLYFDSDVFAAEEFAVLDGDGLEPEAGVEDQLSAEAHDELKRLRRAARTRAGEITAVGMCFMTEGLPHYWTEEAAWHTDLQGAWTEFTQLRCSGLVSVGGCQ</sequence>